<keyword evidence="1 3" id="KW-0807">Transducer</keyword>
<evidence type="ECO:0000256" key="3">
    <source>
        <dbReference type="PROSITE-ProRule" id="PRU00284"/>
    </source>
</evidence>
<dbReference type="PRINTS" id="PR00260">
    <property type="entry name" value="CHEMTRNSDUCR"/>
</dbReference>
<dbReference type="InterPro" id="IPR004090">
    <property type="entry name" value="Chemotax_Me-accpt_rcpt"/>
</dbReference>
<evidence type="ECO:0000256" key="2">
    <source>
        <dbReference type="ARBA" id="ARBA00029447"/>
    </source>
</evidence>
<organism evidence="5 6">
    <name type="scientific">Paenibacillus sonchi</name>
    <dbReference type="NCBI Taxonomy" id="373687"/>
    <lineage>
        <taxon>Bacteria</taxon>
        <taxon>Bacillati</taxon>
        <taxon>Bacillota</taxon>
        <taxon>Bacilli</taxon>
        <taxon>Bacillales</taxon>
        <taxon>Paenibacillaceae</taxon>
        <taxon>Paenibacillus</taxon>
        <taxon>Paenibacillus sonchi group</taxon>
    </lineage>
</organism>
<evidence type="ECO:0000313" key="5">
    <source>
        <dbReference type="EMBL" id="QQZ60558.1"/>
    </source>
</evidence>
<dbReference type="PANTHER" id="PTHR32089">
    <property type="entry name" value="METHYL-ACCEPTING CHEMOTAXIS PROTEIN MCPB"/>
    <property type="match status" value="1"/>
</dbReference>
<dbReference type="GO" id="GO:0016020">
    <property type="term" value="C:membrane"/>
    <property type="evidence" value="ECO:0007669"/>
    <property type="project" value="InterPro"/>
</dbReference>
<dbReference type="SMART" id="SM00283">
    <property type="entry name" value="MA"/>
    <property type="match status" value="1"/>
</dbReference>
<dbReference type="Proteomes" id="UP000595841">
    <property type="component" value="Chromosome"/>
</dbReference>
<evidence type="ECO:0000256" key="1">
    <source>
        <dbReference type="ARBA" id="ARBA00023224"/>
    </source>
</evidence>
<dbReference type="PROSITE" id="PS50111">
    <property type="entry name" value="CHEMOTAXIS_TRANSDUC_2"/>
    <property type="match status" value="1"/>
</dbReference>
<feature type="domain" description="Methyl-accepting transducer" evidence="4">
    <location>
        <begin position="1"/>
        <end position="165"/>
    </location>
</feature>
<dbReference type="GO" id="GO:0006935">
    <property type="term" value="P:chemotaxis"/>
    <property type="evidence" value="ECO:0007669"/>
    <property type="project" value="InterPro"/>
</dbReference>
<reference evidence="5 6" key="1">
    <citation type="submission" date="2021-01" db="EMBL/GenBank/DDBJ databases">
        <title>Whole genome sequence of Paenibacillus sonchi LMG 24727 for comparative genomics.</title>
        <authorList>
            <person name="Lee G."/>
            <person name="Kim M.-J."/>
            <person name="Lim K."/>
            <person name="Shin J.-H."/>
        </authorList>
    </citation>
    <scope>NUCLEOTIDE SEQUENCE [LARGE SCALE GENOMIC DNA]</scope>
    <source>
        <strain evidence="5 6">LMG 24727</strain>
    </source>
</reference>
<proteinExistence type="inferred from homology"/>
<dbReference type="Gene3D" id="1.10.287.950">
    <property type="entry name" value="Methyl-accepting chemotaxis protein"/>
    <property type="match status" value="1"/>
</dbReference>
<protein>
    <recommendedName>
        <fullName evidence="4">Methyl-accepting transducer domain-containing protein</fullName>
    </recommendedName>
</protein>
<comment type="similarity">
    <text evidence="2">Belongs to the methyl-accepting chemotaxis (MCP) protein family.</text>
</comment>
<sequence length="221" mass="23546">MDTVQAMNTISSSTQETEEQLQAVSELSDQVSTIIGTINAIAQQTNLLALNAAIEAARAGEHGRGFSVVAEEVRKLSDETHRQATEISALVSDMVSRITQAVDSMRGATEAVEGGVRVVTETDHAFVHIINSVELITGSVKEILDITQDEVATSDQIIKLIDSMGSISELAAINSENVSSATEEQAATVTNFAASAQEVSAMANELEILVEKFIIRGEQVE</sequence>
<dbReference type="EMBL" id="CP068595">
    <property type="protein sequence ID" value="QQZ60558.1"/>
    <property type="molecule type" value="Genomic_DNA"/>
</dbReference>
<dbReference type="AlphaFoldDB" id="A0A974PBX9"/>
<dbReference type="PANTHER" id="PTHR32089:SF112">
    <property type="entry name" value="LYSOZYME-LIKE PROTEIN-RELATED"/>
    <property type="match status" value="1"/>
</dbReference>
<dbReference type="Pfam" id="PF00015">
    <property type="entry name" value="MCPsignal"/>
    <property type="match status" value="1"/>
</dbReference>
<evidence type="ECO:0000259" key="4">
    <source>
        <dbReference type="PROSITE" id="PS50111"/>
    </source>
</evidence>
<gene>
    <name evidence="5" type="ORF">JI735_29430</name>
</gene>
<keyword evidence="6" id="KW-1185">Reference proteome</keyword>
<dbReference type="KEGG" id="pson:JI735_29430"/>
<dbReference type="SUPFAM" id="SSF58104">
    <property type="entry name" value="Methyl-accepting chemotaxis protein (MCP) signaling domain"/>
    <property type="match status" value="1"/>
</dbReference>
<dbReference type="InterPro" id="IPR004089">
    <property type="entry name" value="MCPsignal_dom"/>
</dbReference>
<evidence type="ECO:0000313" key="6">
    <source>
        <dbReference type="Proteomes" id="UP000595841"/>
    </source>
</evidence>
<dbReference type="GO" id="GO:0007165">
    <property type="term" value="P:signal transduction"/>
    <property type="evidence" value="ECO:0007669"/>
    <property type="project" value="UniProtKB-KW"/>
</dbReference>
<name>A0A974PBX9_9BACL</name>
<accession>A0A974PBX9</accession>
<dbReference type="GO" id="GO:0004888">
    <property type="term" value="F:transmembrane signaling receptor activity"/>
    <property type="evidence" value="ECO:0007669"/>
    <property type="project" value="InterPro"/>
</dbReference>